<protein>
    <submittedName>
        <fullName evidence="2">Uncharacterized protein</fullName>
    </submittedName>
</protein>
<keyword evidence="3" id="KW-1185">Reference proteome</keyword>
<evidence type="ECO:0000313" key="2">
    <source>
        <dbReference type="EMBL" id="CAE8600018.1"/>
    </source>
</evidence>
<accession>A0A813EHF9</accession>
<feature type="region of interest" description="Disordered" evidence="1">
    <location>
        <begin position="1"/>
        <end position="21"/>
    </location>
</feature>
<dbReference type="EMBL" id="CAJNNV010011709">
    <property type="protein sequence ID" value="CAE8600018.1"/>
    <property type="molecule type" value="Genomic_DNA"/>
</dbReference>
<feature type="non-terminal residue" evidence="2">
    <location>
        <position position="1"/>
    </location>
</feature>
<reference evidence="2" key="1">
    <citation type="submission" date="2021-02" db="EMBL/GenBank/DDBJ databases">
        <authorList>
            <person name="Dougan E. K."/>
            <person name="Rhodes N."/>
            <person name="Thang M."/>
            <person name="Chan C."/>
        </authorList>
    </citation>
    <scope>NUCLEOTIDE SEQUENCE</scope>
</reference>
<comment type="caution">
    <text evidence="2">The sequence shown here is derived from an EMBL/GenBank/DDBJ whole genome shotgun (WGS) entry which is preliminary data.</text>
</comment>
<gene>
    <name evidence="2" type="ORF">PGLA1383_LOCUS18356</name>
</gene>
<evidence type="ECO:0000313" key="3">
    <source>
        <dbReference type="Proteomes" id="UP000654075"/>
    </source>
</evidence>
<evidence type="ECO:0000256" key="1">
    <source>
        <dbReference type="SAM" id="MobiDB-lite"/>
    </source>
</evidence>
<dbReference type="AlphaFoldDB" id="A0A813EHF9"/>
<dbReference type="Proteomes" id="UP000654075">
    <property type="component" value="Unassembled WGS sequence"/>
</dbReference>
<proteinExistence type="predicted"/>
<name>A0A813EHF9_POLGL</name>
<sequence>MRQNSNFLIPWNDPEQPRRAGLGRHPVRAAAVYGSQFSLQHGSGEAGSQIQRASSAPCDRRLPQGVADVFAEGCETQKAEVFLTPRARRQATAAGSTATA</sequence>
<organism evidence="2 3">
    <name type="scientific">Polarella glacialis</name>
    <name type="common">Dinoflagellate</name>
    <dbReference type="NCBI Taxonomy" id="89957"/>
    <lineage>
        <taxon>Eukaryota</taxon>
        <taxon>Sar</taxon>
        <taxon>Alveolata</taxon>
        <taxon>Dinophyceae</taxon>
        <taxon>Suessiales</taxon>
        <taxon>Suessiaceae</taxon>
        <taxon>Polarella</taxon>
    </lineage>
</organism>